<proteinExistence type="predicted"/>
<dbReference type="AlphaFoldDB" id="A0A2N9GW44"/>
<reference evidence="2" key="1">
    <citation type="submission" date="2018-02" db="EMBL/GenBank/DDBJ databases">
        <authorList>
            <person name="Cohen D.B."/>
            <person name="Kent A.D."/>
        </authorList>
    </citation>
    <scope>NUCLEOTIDE SEQUENCE</scope>
</reference>
<accession>A0A2N9GW44</accession>
<evidence type="ECO:0000259" key="1">
    <source>
        <dbReference type="Pfam" id="PF13966"/>
    </source>
</evidence>
<feature type="domain" description="Reverse transcriptase zinc-binding" evidence="1">
    <location>
        <begin position="286"/>
        <end position="368"/>
    </location>
</feature>
<sequence>MEYLSYLIQDEVTQGNWKGVKTSRNSPTFTHLFFADDLILFAKATRKNYNTGNEVLNLFCEAFGQKISTSKSKNFLPHYLDHNRFGFLEAKLGLKISKSFKKYLGVPIIVKGRDKRPFDFIIERVRNKLVGWKARTLSLAEGCTLIQVVTMAILTHIMQCAMLLRKIYKELDKLNRNFLQGDSIDKRKLHLLNWKNVTRPKDEGSLGIKPSETTTTPYLLNDLGDNPKICDLWDAHGNWDFNSISFILHVDIFKTILASLRPLTPTVEDCNFWKATNNGQFNSSFAYRIACSLGNLEPAILDWKWLWKISTIPMVVSFLWLACHERLPTKNMLFKRKIVPDDSCPICKRDTESMMHTLREYNMVKTVWLNLGTSLPLVFFTSTCVKRLASSLVLFKFCIIPSPRIALERFISFSLLEHLICTEQNNHGWYLMLSFDAATIHHVHRESNHCTDLLAKEGCRLLEQIVYFVFPPPFVESQLLADIWGVSYPRLL</sequence>
<organism evidence="2">
    <name type="scientific">Fagus sylvatica</name>
    <name type="common">Beechnut</name>
    <dbReference type="NCBI Taxonomy" id="28930"/>
    <lineage>
        <taxon>Eukaryota</taxon>
        <taxon>Viridiplantae</taxon>
        <taxon>Streptophyta</taxon>
        <taxon>Embryophyta</taxon>
        <taxon>Tracheophyta</taxon>
        <taxon>Spermatophyta</taxon>
        <taxon>Magnoliopsida</taxon>
        <taxon>eudicotyledons</taxon>
        <taxon>Gunneridae</taxon>
        <taxon>Pentapetalae</taxon>
        <taxon>rosids</taxon>
        <taxon>fabids</taxon>
        <taxon>Fagales</taxon>
        <taxon>Fagaceae</taxon>
        <taxon>Fagus</taxon>
    </lineage>
</organism>
<protein>
    <recommendedName>
        <fullName evidence="1">Reverse transcriptase zinc-binding domain-containing protein</fullName>
    </recommendedName>
</protein>
<dbReference type="InterPro" id="IPR026960">
    <property type="entry name" value="RVT-Znf"/>
</dbReference>
<dbReference type="PANTHER" id="PTHR33116:SF70">
    <property type="entry name" value="NON-LTR RETROELEMENT REVERSE TRANSCRIPTASE-LIKE PROTEIN"/>
    <property type="match status" value="1"/>
</dbReference>
<name>A0A2N9GW44_FAGSY</name>
<gene>
    <name evidence="2" type="ORF">FSB_LOCUS31511</name>
</gene>
<dbReference type="EMBL" id="OIVN01002439">
    <property type="protein sequence ID" value="SPD03629.1"/>
    <property type="molecule type" value="Genomic_DNA"/>
</dbReference>
<dbReference type="Pfam" id="PF13966">
    <property type="entry name" value="zf-RVT"/>
    <property type="match status" value="1"/>
</dbReference>
<dbReference type="PANTHER" id="PTHR33116">
    <property type="entry name" value="REVERSE TRANSCRIPTASE ZINC-BINDING DOMAIN-CONTAINING PROTEIN-RELATED-RELATED"/>
    <property type="match status" value="1"/>
</dbReference>
<evidence type="ECO:0000313" key="2">
    <source>
        <dbReference type="EMBL" id="SPD03629.1"/>
    </source>
</evidence>